<protein>
    <submittedName>
        <fullName evidence="2">Uncharacterized protein</fullName>
    </submittedName>
</protein>
<evidence type="ECO:0000313" key="2">
    <source>
        <dbReference type="EMBL" id="ASS76663.1"/>
    </source>
</evidence>
<evidence type="ECO:0000313" key="3">
    <source>
        <dbReference type="Proteomes" id="UP000214688"/>
    </source>
</evidence>
<reference evidence="2 3" key="1">
    <citation type="journal article" date="2015" name="Int. J. Syst. Evol. Microbiol.">
        <title>Tumebacillus algifaecis sp. nov., isolated from decomposing algal scum.</title>
        <authorList>
            <person name="Wu Y.F."/>
            <person name="Zhang B."/>
            <person name="Xing P."/>
            <person name="Wu Q.L."/>
            <person name="Liu S.J."/>
        </authorList>
    </citation>
    <scope>NUCLEOTIDE SEQUENCE [LARGE SCALE GENOMIC DNA]</scope>
    <source>
        <strain evidence="2 3">THMBR28</strain>
    </source>
</reference>
<dbReference type="Proteomes" id="UP000214688">
    <property type="component" value="Chromosome"/>
</dbReference>
<organism evidence="2 3">
    <name type="scientific">Tumebacillus algifaecis</name>
    <dbReference type="NCBI Taxonomy" id="1214604"/>
    <lineage>
        <taxon>Bacteria</taxon>
        <taxon>Bacillati</taxon>
        <taxon>Bacillota</taxon>
        <taxon>Bacilli</taxon>
        <taxon>Bacillales</taxon>
        <taxon>Alicyclobacillaceae</taxon>
        <taxon>Tumebacillus</taxon>
    </lineage>
</organism>
<dbReference type="OrthoDB" id="9851474at2"/>
<feature type="signal peptide" evidence="1">
    <location>
        <begin position="1"/>
        <end position="19"/>
    </location>
</feature>
<evidence type="ECO:0000256" key="1">
    <source>
        <dbReference type="SAM" id="SignalP"/>
    </source>
</evidence>
<accession>A0A223D5B9</accession>
<dbReference type="AlphaFoldDB" id="A0A223D5B9"/>
<keyword evidence="1" id="KW-0732">Signal</keyword>
<sequence>MNRKLAILSFAIAAVTALSFSFQDVIIRGDVPDLQAKVIIRGDVPDFEQFAVIIRGDTFYLQNNAVDILLEDESARRSNHVIIRGGTQHS</sequence>
<dbReference type="EMBL" id="CP022657">
    <property type="protein sequence ID" value="ASS76663.1"/>
    <property type="molecule type" value="Genomic_DNA"/>
</dbReference>
<dbReference type="KEGG" id="tab:CIG75_17930"/>
<dbReference type="RefSeq" id="WP_094237892.1">
    <property type="nucleotide sequence ID" value="NZ_CP022657.1"/>
</dbReference>
<name>A0A223D5B9_9BACL</name>
<gene>
    <name evidence="2" type="ORF">CIG75_17930</name>
</gene>
<feature type="chain" id="PRO_5038764157" evidence="1">
    <location>
        <begin position="20"/>
        <end position="90"/>
    </location>
</feature>
<keyword evidence="3" id="KW-1185">Reference proteome</keyword>
<proteinExistence type="predicted"/>